<dbReference type="RefSeq" id="WP_188314589.1">
    <property type="nucleotide sequence ID" value="NZ_JABTCG010000004.1"/>
</dbReference>
<reference evidence="1 2" key="1">
    <citation type="submission" date="2020-05" db="EMBL/GenBank/DDBJ databases">
        <title>The draft genome sequence of Maribacter arenosus CAU 1321.</title>
        <authorList>
            <person name="Mu L."/>
        </authorList>
    </citation>
    <scope>NUCLEOTIDE SEQUENCE [LARGE SCALE GENOMIC DNA]</scope>
    <source>
        <strain evidence="1 2">CAU 1321</strain>
    </source>
</reference>
<sequence>MKKILSILAVIAVFANTSCKEEKKEDSKVNSQMERVMAIHDEVMPKMGSMGKMVGELSAKEDSTELGMQYANAKKGLQDAHKAMMDWMQGFGNRFDADEILNGKALTEQKQTWLDEEEEKVKALREQINTSIANAKKLLGEE</sequence>
<gene>
    <name evidence="1" type="ORF">HPE63_12410</name>
</gene>
<evidence type="ECO:0000313" key="1">
    <source>
        <dbReference type="EMBL" id="MBD0851474.1"/>
    </source>
</evidence>
<name>A0ABR7VHE0_9FLAO</name>
<protein>
    <recommendedName>
        <fullName evidence="3">Viral A-type inclusion protein</fullName>
    </recommendedName>
</protein>
<keyword evidence="2" id="KW-1185">Reference proteome</keyword>
<dbReference type="Proteomes" id="UP000598350">
    <property type="component" value="Unassembled WGS sequence"/>
</dbReference>
<comment type="caution">
    <text evidence="1">The sequence shown here is derived from an EMBL/GenBank/DDBJ whole genome shotgun (WGS) entry which is preliminary data.</text>
</comment>
<evidence type="ECO:0008006" key="3">
    <source>
        <dbReference type="Google" id="ProtNLM"/>
    </source>
</evidence>
<evidence type="ECO:0000313" key="2">
    <source>
        <dbReference type="Proteomes" id="UP000598350"/>
    </source>
</evidence>
<organism evidence="1 2">
    <name type="scientific">Maribacter arenosus</name>
    <dbReference type="NCBI Taxonomy" id="1854708"/>
    <lineage>
        <taxon>Bacteria</taxon>
        <taxon>Pseudomonadati</taxon>
        <taxon>Bacteroidota</taxon>
        <taxon>Flavobacteriia</taxon>
        <taxon>Flavobacteriales</taxon>
        <taxon>Flavobacteriaceae</taxon>
        <taxon>Maribacter</taxon>
    </lineage>
</organism>
<accession>A0ABR7VHE0</accession>
<proteinExistence type="predicted"/>
<dbReference type="EMBL" id="JABTCG010000004">
    <property type="protein sequence ID" value="MBD0851474.1"/>
    <property type="molecule type" value="Genomic_DNA"/>
</dbReference>